<dbReference type="EMBL" id="JACXLD010000005">
    <property type="protein sequence ID" value="MBD2859461.1"/>
    <property type="molecule type" value="Genomic_DNA"/>
</dbReference>
<keyword evidence="1" id="KW-0472">Membrane</keyword>
<keyword evidence="3" id="KW-1185">Reference proteome</keyword>
<evidence type="ECO:0000313" key="3">
    <source>
        <dbReference type="Proteomes" id="UP000610558"/>
    </source>
</evidence>
<dbReference type="AlphaFoldDB" id="A0A927C485"/>
<feature type="transmembrane region" description="Helical" evidence="1">
    <location>
        <begin position="193"/>
        <end position="212"/>
    </location>
</feature>
<keyword evidence="1" id="KW-0812">Transmembrane</keyword>
<dbReference type="PANTHER" id="PTHR32251">
    <property type="entry name" value="3-OXO-5-ALPHA-STEROID 4-DEHYDROGENASE"/>
    <property type="match status" value="1"/>
</dbReference>
<keyword evidence="1" id="KW-1133">Transmembrane helix</keyword>
<feature type="transmembrane region" description="Helical" evidence="1">
    <location>
        <begin position="136"/>
        <end position="156"/>
    </location>
</feature>
<sequence>MSDSLLTAYLWCLPVILALAVFAWALSVWRKSAAIVDIFWPLFLWLGASVAFIQSSQTPIQLLIFIVLSFWALRLSLFLFARNWNEEEDRRYAEIRDKYPSGYALISLPMIFIFQGVIAWLLGSVFFAVNTVDGPAGIYSVLGLVMISFGAIYETIADWQLASYKREKNPQKAFMDKGLWRFSRHPNYFGESVIWWGLFLAAIPSGQWWVVLPPLAMTWFLMKFSGVTRAEAGIESRRPGYEAYQLSTPALLPDLRRLARSMQRQS</sequence>
<evidence type="ECO:0000256" key="1">
    <source>
        <dbReference type="SAM" id="Phobius"/>
    </source>
</evidence>
<dbReference type="Pfam" id="PF06966">
    <property type="entry name" value="DUF1295"/>
    <property type="match status" value="1"/>
</dbReference>
<name>A0A927C485_9GAMM</name>
<feature type="transmembrane region" description="Helical" evidence="1">
    <location>
        <begin position="6"/>
        <end position="26"/>
    </location>
</feature>
<dbReference type="InterPro" id="IPR010721">
    <property type="entry name" value="UstE-like"/>
</dbReference>
<protein>
    <submittedName>
        <fullName evidence="2">DUF1295 domain-containing protein</fullName>
    </submittedName>
</protein>
<organism evidence="2 3">
    <name type="scientific">Spongiibacter pelagi</name>
    <dbReference type="NCBI Taxonomy" id="2760804"/>
    <lineage>
        <taxon>Bacteria</taxon>
        <taxon>Pseudomonadati</taxon>
        <taxon>Pseudomonadota</taxon>
        <taxon>Gammaproteobacteria</taxon>
        <taxon>Cellvibrionales</taxon>
        <taxon>Spongiibacteraceae</taxon>
        <taxon>Spongiibacter</taxon>
    </lineage>
</organism>
<proteinExistence type="predicted"/>
<dbReference type="GO" id="GO:0016020">
    <property type="term" value="C:membrane"/>
    <property type="evidence" value="ECO:0007669"/>
    <property type="project" value="TreeGrafter"/>
</dbReference>
<dbReference type="RefSeq" id="WP_190765326.1">
    <property type="nucleotide sequence ID" value="NZ_JACXLD010000005.1"/>
</dbReference>
<dbReference type="PROSITE" id="PS50244">
    <property type="entry name" value="S5A_REDUCTASE"/>
    <property type="match status" value="1"/>
</dbReference>
<feature type="transmembrane region" description="Helical" evidence="1">
    <location>
        <begin position="102"/>
        <end position="130"/>
    </location>
</feature>
<feature type="transmembrane region" description="Helical" evidence="1">
    <location>
        <begin position="33"/>
        <end position="54"/>
    </location>
</feature>
<gene>
    <name evidence="2" type="ORF">IB286_10640</name>
</gene>
<dbReference type="PANTHER" id="PTHR32251:SF17">
    <property type="entry name" value="STEROID 5-ALPHA REDUCTASE C-TERMINAL DOMAIN-CONTAINING PROTEIN"/>
    <property type="match status" value="1"/>
</dbReference>
<comment type="caution">
    <text evidence="2">The sequence shown here is derived from an EMBL/GenBank/DDBJ whole genome shotgun (WGS) entry which is preliminary data.</text>
</comment>
<feature type="transmembrane region" description="Helical" evidence="1">
    <location>
        <begin position="60"/>
        <end position="81"/>
    </location>
</feature>
<dbReference type="Gene3D" id="1.20.120.1630">
    <property type="match status" value="1"/>
</dbReference>
<evidence type="ECO:0000313" key="2">
    <source>
        <dbReference type="EMBL" id="MBD2859461.1"/>
    </source>
</evidence>
<accession>A0A927C485</accession>
<dbReference type="Proteomes" id="UP000610558">
    <property type="component" value="Unassembled WGS sequence"/>
</dbReference>
<reference evidence="2" key="1">
    <citation type="submission" date="2020-09" db="EMBL/GenBank/DDBJ databases">
        <authorList>
            <person name="Yoon J.-W."/>
        </authorList>
    </citation>
    <scope>NUCLEOTIDE SEQUENCE</scope>
    <source>
        <strain evidence="2">KMU-158</strain>
    </source>
</reference>